<dbReference type="SUPFAM" id="SSF51215">
    <property type="entry name" value="Regulatory protein AraC"/>
    <property type="match status" value="1"/>
</dbReference>
<organism evidence="5 6">
    <name type="scientific">Pelobium manganitolerans</name>
    <dbReference type="NCBI Taxonomy" id="1842495"/>
    <lineage>
        <taxon>Bacteria</taxon>
        <taxon>Pseudomonadati</taxon>
        <taxon>Bacteroidota</taxon>
        <taxon>Sphingobacteriia</taxon>
        <taxon>Sphingobacteriales</taxon>
        <taxon>Sphingobacteriaceae</taxon>
        <taxon>Pelobium</taxon>
    </lineage>
</organism>
<keyword evidence="1" id="KW-0805">Transcription regulation</keyword>
<protein>
    <recommendedName>
        <fullName evidence="4">HTH araC/xylS-type domain-containing protein</fullName>
    </recommendedName>
</protein>
<dbReference type="EMBL" id="MBTA01000026">
    <property type="protein sequence ID" value="RKD14398.1"/>
    <property type="molecule type" value="Genomic_DNA"/>
</dbReference>
<dbReference type="Gene3D" id="1.10.10.60">
    <property type="entry name" value="Homeodomain-like"/>
    <property type="match status" value="2"/>
</dbReference>
<dbReference type="InterPro" id="IPR018060">
    <property type="entry name" value="HTH_AraC"/>
</dbReference>
<evidence type="ECO:0000256" key="3">
    <source>
        <dbReference type="ARBA" id="ARBA00023163"/>
    </source>
</evidence>
<dbReference type="RefSeq" id="WP_120182401.1">
    <property type="nucleotide sequence ID" value="NZ_MBTA01000026.1"/>
</dbReference>
<dbReference type="InterPro" id="IPR009057">
    <property type="entry name" value="Homeodomain-like_sf"/>
</dbReference>
<proteinExistence type="predicted"/>
<dbReference type="OrthoDB" id="9813413at2"/>
<evidence type="ECO:0000259" key="4">
    <source>
        <dbReference type="PROSITE" id="PS01124"/>
    </source>
</evidence>
<keyword evidence="2" id="KW-0238">DNA-binding</keyword>
<dbReference type="GO" id="GO:0043565">
    <property type="term" value="F:sequence-specific DNA binding"/>
    <property type="evidence" value="ECO:0007669"/>
    <property type="project" value="InterPro"/>
</dbReference>
<dbReference type="PANTHER" id="PTHR43280:SF30">
    <property type="entry name" value="MMSAB OPERON REGULATORY PROTEIN"/>
    <property type="match status" value="1"/>
</dbReference>
<comment type="caution">
    <text evidence="5">The sequence shown here is derived from an EMBL/GenBank/DDBJ whole genome shotgun (WGS) entry which is preliminary data.</text>
</comment>
<dbReference type="SMART" id="SM00342">
    <property type="entry name" value="HTH_ARAC"/>
    <property type="match status" value="1"/>
</dbReference>
<dbReference type="Proteomes" id="UP000283433">
    <property type="component" value="Unassembled WGS sequence"/>
</dbReference>
<name>A0A419S448_9SPHI</name>
<dbReference type="GO" id="GO:0003700">
    <property type="term" value="F:DNA-binding transcription factor activity"/>
    <property type="evidence" value="ECO:0007669"/>
    <property type="project" value="InterPro"/>
</dbReference>
<keyword evidence="3" id="KW-0804">Transcription</keyword>
<reference evidence="5 6" key="1">
    <citation type="submission" date="2016-07" db="EMBL/GenBank/DDBJ databases">
        <title>Genome of Pelobium manganitolerans.</title>
        <authorList>
            <person name="Wu S."/>
            <person name="Wang G."/>
        </authorList>
    </citation>
    <scope>NUCLEOTIDE SEQUENCE [LARGE SCALE GENOMIC DNA]</scope>
    <source>
        <strain evidence="5 6">YS-25</strain>
    </source>
</reference>
<dbReference type="CDD" id="cd06986">
    <property type="entry name" value="cupin_MmsR-like_N"/>
    <property type="match status" value="1"/>
</dbReference>
<dbReference type="InterPro" id="IPR037923">
    <property type="entry name" value="HTH-like"/>
</dbReference>
<evidence type="ECO:0000313" key="5">
    <source>
        <dbReference type="EMBL" id="RKD14398.1"/>
    </source>
</evidence>
<dbReference type="Pfam" id="PF02311">
    <property type="entry name" value="AraC_binding"/>
    <property type="match status" value="1"/>
</dbReference>
<dbReference type="Pfam" id="PF12833">
    <property type="entry name" value="HTH_18"/>
    <property type="match status" value="1"/>
</dbReference>
<evidence type="ECO:0000313" key="6">
    <source>
        <dbReference type="Proteomes" id="UP000283433"/>
    </source>
</evidence>
<gene>
    <name evidence="5" type="ORF">BCY91_07940</name>
</gene>
<dbReference type="Gene3D" id="2.60.120.280">
    <property type="entry name" value="Regulatory protein AraC"/>
    <property type="match status" value="1"/>
</dbReference>
<dbReference type="PROSITE" id="PS01124">
    <property type="entry name" value="HTH_ARAC_FAMILY_2"/>
    <property type="match status" value="1"/>
</dbReference>
<dbReference type="AlphaFoldDB" id="A0A419S448"/>
<dbReference type="PROSITE" id="PS00041">
    <property type="entry name" value="HTH_ARAC_FAMILY_1"/>
    <property type="match status" value="1"/>
</dbReference>
<dbReference type="SUPFAM" id="SSF46689">
    <property type="entry name" value="Homeodomain-like"/>
    <property type="match status" value="2"/>
</dbReference>
<sequence>MKKKQGFAGQRIIEINDEAAKMHQRKHSTGKLGFFSKVGFFPEAKYQFLEDRAGSADYALVYCVKGYGTAIINHKILHVSPGDFFVIPANTPFSYAADQIKPWTIFWFFFDGEAIREMADLFIHNAGSYKGYLPYTDERIKLFNRIYKCLEQGHGEQNLLMLNMCLLNLISSLVLLGGDRVKISDKQQLLVNSSIQFMKDSVHKSISLPQIAAYVNLSVPHYTALFKKTSGMSPISYFISLKIQKASEYLKYSDFLVKEISFKVGIFDVQYFSRLFTKTTGLSPLKFRAQFKTLQSN</sequence>
<evidence type="ECO:0000256" key="1">
    <source>
        <dbReference type="ARBA" id="ARBA00023015"/>
    </source>
</evidence>
<keyword evidence="6" id="KW-1185">Reference proteome</keyword>
<dbReference type="InterPro" id="IPR018062">
    <property type="entry name" value="HTH_AraC-typ_CS"/>
</dbReference>
<dbReference type="PANTHER" id="PTHR43280">
    <property type="entry name" value="ARAC-FAMILY TRANSCRIPTIONAL REGULATOR"/>
    <property type="match status" value="1"/>
</dbReference>
<accession>A0A419S448</accession>
<evidence type="ECO:0000256" key="2">
    <source>
        <dbReference type="ARBA" id="ARBA00023125"/>
    </source>
</evidence>
<dbReference type="InterPro" id="IPR003313">
    <property type="entry name" value="AraC-bd"/>
</dbReference>
<feature type="domain" description="HTH araC/xylS-type" evidence="4">
    <location>
        <begin position="192"/>
        <end position="290"/>
    </location>
</feature>